<evidence type="ECO:0000313" key="5">
    <source>
        <dbReference type="EMBL" id="CEK74392.1"/>
    </source>
</evidence>
<evidence type="ECO:0000256" key="2">
    <source>
        <dbReference type="ARBA" id="ARBA00023445"/>
    </source>
</evidence>
<feature type="compositionally biased region" description="Basic and acidic residues" evidence="3">
    <location>
        <begin position="357"/>
        <end position="371"/>
    </location>
</feature>
<evidence type="ECO:0000256" key="3">
    <source>
        <dbReference type="SAM" id="MobiDB-lite"/>
    </source>
</evidence>
<dbReference type="GO" id="GO:0016616">
    <property type="term" value="F:oxidoreductase activity, acting on the CH-OH group of donors, NAD or NADP as acceptor"/>
    <property type="evidence" value="ECO:0007669"/>
    <property type="project" value="TreeGrafter"/>
</dbReference>
<evidence type="ECO:0000256" key="1">
    <source>
        <dbReference type="ARBA" id="ARBA00023002"/>
    </source>
</evidence>
<dbReference type="EMBL" id="HACG01027527">
    <property type="protein sequence ID" value="CEK74392.1"/>
    <property type="molecule type" value="Transcribed_RNA"/>
</dbReference>
<comment type="similarity">
    <text evidence="2">Belongs to the NAD(P)-dependent epimerase/dehydratase family. Dihydroflavonol-4-reductase subfamily.</text>
</comment>
<feature type="domain" description="NAD-dependent epimerase/dehydratase" evidence="4">
    <location>
        <begin position="6"/>
        <end position="242"/>
    </location>
</feature>
<accession>A0A0B7A1E2</accession>
<dbReference type="PANTHER" id="PTHR10366">
    <property type="entry name" value="NAD DEPENDENT EPIMERASE/DEHYDRATASE"/>
    <property type="match status" value="1"/>
</dbReference>
<organism evidence="5">
    <name type="scientific">Arion vulgaris</name>
    <dbReference type="NCBI Taxonomy" id="1028688"/>
    <lineage>
        <taxon>Eukaryota</taxon>
        <taxon>Metazoa</taxon>
        <taxon>Spiralia</taxon>
        <taxon>Lophotrochozoa</taxon>
        <taxon>Mollusca</taxon>
        <taxon>Gastropoda</taxon>
        <taxon>Heterobranchia</taxon>
        <taxon>Euthyneura</taxon>
        <taxon>Panpulmonata</taxon>
        <taxon>Eupulmonata</taxon>
        <taxon>Stylommatophora</taxon>
        <taxon>Helicina</taxon>
        <taxon>Arionoidea</taxon>
        <taxon>Arionidae</taxon>
        <taxon>Arion</taxon>
    </lineage>
</organism>
<dbReference type="Pfam" id="PF01370">
    <property type="entry name" value="Epimerase"/>
    <property type="match status" value="1"/>
</dbReference>
<dbReference type="InterPro" id="IPR050425">
    <property type="entry name" value="NAD(P)_dehydrat-like"/>
</dbReference>
<dbReference type="InterPro" id="IPR001509">
    <property type="entry name" value="Epimerase_deHydtase"/>
</dbReference>
<reference evidence="5" key="1">
    <citation type="submission" date="2014-12" db="EMBL/GenBank/DDBJ databases">
        <title>Insight into the proteome of Arion vulgaris.</title>
        <authorList>
            <person name="Aradska J."/>
            <person name="Bulat T."/>
            <person name="Smidak R."/>
            <person name="Sarate P."/>
            <person name="Gangsoo J."/>
            <person name="Sialana F."/>
            <person name="Bilban M."/>
            <person name="Lubec G."/>
        </authorList>
    </citation>
    <scope>NUCLEOTIDE SEQUENCE</scope>
    <source>
        <tissue evidence="5">Skin</tissue>
    </source>
</reference>
<dbReference type="Gene3D" id="3.40.50.720">
    <property type="entry name" value="NAD(P)-binding Rossmann-like Domain"/>
    <property type="match status" value="1"/>
</dbReference>
<feature type="compositionally biased region" description="Basic and acidic residues" evidence="3">
    <location>
        <begin position="378"/>
        <end position="414"/>
    </location>
</feature>
<keyword evidence="1" id="KW-0560">Oxidoreductase</keyword>
<feature type="region of interest" description="Disordered" evidence="3">
    <location>
        <begin position="345"/>
        <end position="433"/>
    </location>
</feature>
<sequence>MSSLVLLTDATSFTSAHIIKQLQEEGYQVRGVVSSLQDEDAKIKQLLELCPEAKYKVEFVEADPVKAGSLDSAIKEVQYVIHVIKPAAAQAATQEGEPPVQPAVDAVQNVLKASIESKTVRRIILTSSYQTISAVPTGAADKIYTEADWTDAETADPLVQSLVLAEKSAWDFVKELPDADKIDLCVMNPTLPIGPPLLDAQQDVVKLLLDRGITGCPRVCYSLVDVRDVAEAHVKALELESAAGNRHILHGSSLWMKDIALTLSKEFKPQGYNIHTMSLPNVCLWGLSLFNKNAKTFLPVVGKQSQFDNTRMKDVLGISPRDVKVTVLEEARVLIEKGLVKKSKRTRCQGASATAEGDTKTDGEIEKKEGEDKDEQTEDKPKENGDGNEDSEKKEIEEGQGDTKEELNEDKPDTLEETDDNLLAETPEVKADN</sequence>
<proteinExistence type="inferred from homology"/>
<evidence type="ECO:0000259" key="4">
    <source>
        <dbReference type="Pfam" id="PF01370"/>
    </source>
</evidence>
<dbReference type="AlphaFoldDB" id="A0A0B7A1E2"/>
<dbReference type="SUPFAM" id="SSF51735">
    <property type="entry name" value="NAD(P)-binding Rossmann-fold domains"/>
    <property type="match status" value="1"/>
</dbReference>
<dbReference type="InterPro" id="IPR036291">
    <property type="entry name" value="NAD(P)-bd_dom_sf"/>
</dbReference>
<dbReference type="PANTHER" id="PTHR10366:SF564">
    <property type="entry name" value="STEROL-4-ALPHA-CARBOXYLATE 3-DEHYDROGENASE, DECARBOXYLATING"/>
    <property type="match status" value="1"/>
</dbReference>
<protein>
    <recommendedName>
        <fullName evidence="4">NAD-dependent epimerase/dehydratase domain-containing protein</fullName>
    </recommendedName>
</protein>
<gene>
    <name evidence="5" type="primary">ORF90848</name>
</gene>
<name>A0A0B7A1E2_9EUPU</name>